<dbReference type="Gene3D" id="1.10.246.150">
    <property type="match status" value="1"/>
</dbReference>
<protein>
    <recommendedName>
        <fullName evidence="3">Phage gp6-like head-tail connector protein</fullName>
    </recommendedName>
</protein>
<accession>A0A0E3GSF3</accession>
<proteinExistence type="predicted"/>
<organism evidence="1 2">
    <name type="scientific">Clostridium scatologenes</name>
    <dbReference type="NCBI Taxonomy" id="1548"/>
    <lineage>
        <taxon>Bacteria</taxon>
        <taxon>Bacillati</taxon>
        <taxon>Bacillota</taxon>
        <taxon>Clostridia</taxon>
        <taxon>Eubacteriales</taxon>
        <taxon>Clostridiaceae</taxon>
        <taxon>Clostridium</taxon>
    </lineage>
</organism>
<dbReference type="RefSeq" id="WP_029159904.1">
    <property type="nucleotide sequence ID" value="NZ_CP009933.1"/>
</dbReference>
<dbReference type="AlphaFoldDB" id="A0A0E3GSF3"/>
<dbReference type="EMBL" id="CP009933">
    <property type="protein sequence ID" value="AKA71971.1"/>
    <property type="molecule type" value="Genomic_DNA"/>
</dbReference>
<dbReference type="STRING" id="1548.CSCA_4846"/>
<dbReference type="Proteomes" id="UP000033115">
    <property type="component" value="Chromosome"/>
</dbReference>
<evidence type="ECO:0008006" key="3">
    <source>
        <dbReference type="Google" id="ProtNLM"/>
    </source>
</evidence>
<gene>
    <name evidence="1" type="ORF">CSCA_4846</name>
</gene>
<dbReference type="InterPro" id="IPR053746">
    <property type="entry name" value="Viral_HT_Connector_Assembly"/>
</dbReference>
<dbReference type="KEGG" id="csq:CSCA_4846"/>
<reference evidence="1 2" key="1">
    <citation type="journal article" date="2015" name="J. Biotechnol.">
        <title>Complete genome sequence of a malodorant-producing acetogen, Clostridium scatologenes ATCC 25775(T).</title>
        <authorList>
            <person name="Zhu Z."/>
            <person name="Guo T."/>
            <person name="Zheng H."/>
            <person name="Song T."/>
            <person name="Ouyang P."/>
            <person name="Xie J."/>
        </authorList>
    </citation>
    <scope>NUCLEOTIDE SEQUENCE [LARGE SCALE GENOMIC DNA]</scope>
    <source>
        <strain evidence="1 2">ATCC 25775</strain>
    </source>
</reference>
<dbReference type="HOGENOM" id="CLU_167503_1_0_9"/>
<name>A0A0E3GSF3_CLOSL</name>
<evidence type="ECO:0000313" key="1">
    <source>
        <dbReference type="EMBL" id="AKA71971.1"/>
    </source>
</evidence>
<dbReference type="InterPro" id="IPR021146">
    <property type="entry name" value="Phage_gp6-like_head-tail"/>
</dbReference>
<sequence>MAGTGTGEVIQSDLLLADVKTLLKIKPTDTSKDDIINLYLRRGNTLIVRYLNNSTITDATAYPEALIEYALVCMRRNGNEGIKQATQGNKSVTWEGGLPDSVKELLPLPYIKLM</sequence>
<keyword evidence="2" id="KW-1185">Reference proteome</keyword>
<dbReference type="Pfam" id="PF05135">
    <property type="entry name" value="Phage_connect_1"/>
    <property type="match status" value="1"/>
</dbReference>
<evidence type="ECO:0000313" key="2">
    <source>
        <dbReference type="Proteomes" id="UP000033115"/>
    </source>
</evidence>